<evidence type="ECO:0008006" key="4">
    <source>
        <dbReference type="Google" id="ProtNLM"/>
    </source>
</evidence>
<dbReference type="EMBL" id="BMWG01000001">
    <property type="protein sequence ID" value="GGZ14614.1"/>
    <property type="molecule type" value="Genomic_DNA"/>
</dbReference>
<gene>
    <name evidence="2" type="ORF">GCM10010387_03440</name>
</gene>
<accession>A0A918UIL4</accession>
<dbReference type="Pfam" id="PF22564">
    <property type="entry name" value="HAAS"/>
    <property type="match status" value="1"/>
</dbReference>
<protein>
    <recommendedName>
        <fullName evidence="4">Cytoplasmic membrane protein FsxA</fullName>
    </recommendedName>
</protein>
<feature type="transmembrane region" description="Helical" evidence="1">
    <location>
        <begin position="124"/>
        <end position="144"/>
    </location>
</feature>
<dbReference type="RefSeq" id="WP_190121011.1">
    <property type="nucleotide sequence ID" value="NZ_BMWG01000001.1"/>
</dbReference>
<sequence length="202" mass="21392">MKTSADPVRDYLSAVEREASALPADRRQELLADLAEHIEVTRAERPGVATGEILAELGDPRTIAATALSEAGGETAMTEGGAAAPARRGKVHPLVPLLMLTLSLPFTMVFSIGPDAAFDPGPVFGVLFRLIGAVLLCTSVHWTAVQKTTGVLLTVVVPTVLFVTWNLISGWAAPETQALLGSLGALTLITGTSVWLWRTRRV</sequence>
<keyword evidence="1" id="KW-0812">Transmembrane</keyword>
<proteinExistence type="predicted"/>
<comment type="caution">
    <text evidence="2">The sequence shown here is derived from an EMBL/GenBank/DDBJ whole genome shotgun (WGS) entry which is preliminary data.</text>
</comment>
<dbReference type="AlphaFoldDB" id="A0A918UIL4"/>
<evidence type="ECO:0000313" key="2">
    <source>
        <dbReference type="EMBL" id="GGZ14614.1"/>
    </source>
</evidence>
<dbReference type="Proteomes" id="UP000630936">
    <property type="component" value="Unassembled WGS sequence"/>
</dbReference>
<reference evidence="2" key="1">
    <citation type="journal article" date="2014" name="Int. J. Syst. Evol. Microbiol.">
        <title>Complete genome sequence of Corynebacterium casei LMG S-19264T (=DSM 44701T), isolated from a smear-ripened cheese.</title>
        <authorList>
            <consortium name="US DOE Joint Genome Institute (JGI-PGF)"/>
            <person name="Walter F."/>
            <person name="Albersmeier A."/>
            <person name="Kalinowski J."/>
            <person name="Ruckert C."/>
        </authorList>
    </citation>
    <scope>NUCLEOTIDE SEQUENCE</scope>
    <source>
        <strain evidence="2">JCM 4988</strain>
    </source>
</reference>
<keyword evidence="3" id="KW-1185">Reference proteome</keyword>
<organism evidence="2 3">
    <name type="scientific">Streptomyces inusitatus</name>
    <dbReference type="NCBI Taxonomy" id="68221"/>
    <lineage>
        <taxon>Bacteria</taxon>
        <taxon>Bacillati</taxon>
        <taxon>Actinomycetota</taxon>
        <taxon>Actinomycetes</taxon>
        <taxon>Kitasatosporales</taxon>
        <taxon>Streptomycetaceae</taxon>
        <taxon>Streptomyces</taxon>
    </lineage>
</organism>
<keyword evidence="1" id="KW-1133">Transmembrane helix</keyword>
<name>A0A918UIL4_9ACTN</name>
<feature type="transmembrane region" description="Helical" evidence="1">
    <location>
        <begin position="151"/>
        <end position="172"/>
    </location>
</feature>
<reference evidence="2" key="2">
    <citation type="submission" date="2020-09" db="EMBL/GenBank/DDBJ databases">
        <authorList>
            <person name="Sun Q."/>
            <person name="Ohkuma M."/>
        </authorList>
    </citation>
    <scope>NUCLEOTIDE SEQUENCE</scope>
    <source>
        <strain evidence="2">JCM 4988</strain>
    </source>
</reference>
<feature type="transmembrane region" description="Helical" evidence="1">
    <location>
        <begin position="94"/>
        <end position="112"/>
    </location>
</feature>
<evidence type="ECO:0000313" key="3">
    <source>
        <dbReference type="Proteomes" id="UP000630936"/>
    </source>
</evidence>
<evidence type="ECO:0000256" key="1">
    <source>
        <dbReference type="SAM" id="Phobius"/>
    </source>
</evidence>
<keyword evidence="1" id="KW-0472">Membrane</keyword>
<feature type="transmembrane region" description="Helical" evidence="1">
    <location>
        <begin position="178"/>
        <end position="197"/>
    </location>
</feature>